<dbReference type="GO" id="GO:0016020">
    <property type="term" value="C:membrane"/>
    <property type="evidence" value="ECO:0007669"/>
    <property type="project" value="UniProtKB-SubCell"/>
</dbReference>
<dbReference type="EMBL" id="CAJVPD010000246">
    <property type="protein sequence ID" value="CAG8391942.1"/>
    <property type="molecule type" value="Genomic_DNA"/>
</dbReference>
<evidence type="ECO:0000256" key="5">
    <source>
        <dbReference type="ARBA" id="ARBA00023136"/>
    </source>
</evidence>
<feature type="transmembrane region" description="Helical" evidence="6">
    <location>
        <begin position="49"/>
        <end position="67"/>
    </location>
</feature>
<organism evidence="8 9">
    <name type="scientific">Penicillium salamii</name>
    <dbReference type="NCBI Taxonomy" id="1612424"/>
    <lineage>
        <taxon>Eukaryota</taxon>
        <taxon>Fungi</taxon>
        <taxon>Dikarya</taxon>
        <taxon>Ascomycota</taxon>
        <taxon>Pezizomycotina</taxon>
        <taxon>Eurotiomycetes</taxon>
        <taxon>Eurotiomycetidae</taxon>
        <taxon>Eurotiales</taxon>
        <taxon>Aspergillaceae</taxon>
        <taxon>Penicillium</taxon>
    </lineage>
</organism>
<dbReference type="Pfam" id="PF01490">
    <property type="entry name" value="Aa_trans"/>
    <property type="match status" value="1"/>
</dbReference>
<feature type="transmembrane region" description="Helical" evidence="6">
    <location>
        <begin position="261"/>
        <end position="284"/>
    </location>
</feature>
<keyword evidence="4 6" id="KW-1133">Transmembrane helix</keyword>
<keyword evidence="3 6" id="KW-0812">Transmembrane</keyword>
<dbReference type="AlphaFoldDB" id="A0A9W4NLV2"/>
<gene>
    <name evidence="8" type="ORF">PSALAMII_LOCUS6783</name>
</gene>
<comment type="subcellular location">
    <subcellularLocation>
        <location evidence="1">Membrane</location>
        <topology evidence="1">Multi-pass membrane protein</topology>
    </subcellularLocation>
</comment>
<dbReference type="PANTHER" id="PTHR22950">
    <property type="entry name" value="AMINO ACID TRANSPORTER"/>
    <property type="match status" value="1"/>
</dbReference>
<feature type="transmembrane region" description="Helical" evidence="6">
    <location>
        <begin position="73"/>
        <end position="97"/>
    </location>
</feature>
<dbReference type="InterPro" id="IPR013057">
    <property type="entry name" value="AA_transpt_TM"/>
</dbReference>
<evidence type="ECO:0000313" key="9">
    <source>
        <dbReference type="Proteomes" id="UP001152592"/>
    </source>
</evidence>
<evidence type="ECO:0000256" key="4">
    <source>
        <dbReference type="ARBA" id="ARBA00022989"/>
    </source>
</evidence>
<proteinExistence type="inferred from homology"/>
<dbReference type="PANTHER" id="PTHR22950:SF479">
    <property type="entry name" value="AMINO ACID TRANSPORTER (EUROFUNG)-RELATED"/>
    <property type="match status" value="1"/>
</dbReference>
<comment type="caution">
    <text evidence="8">The sequence shown here is derived from an EMBL/GenBank/DDBJ whole genome shotgun (WGS) entry which is preliminary data.</text>
</comment>
<dbReference type="Proteomes" id="UP001152592">
    <property type="component" value="Unassembled WGS sequence"/>
</dbReference>
<evidence type="ECO:0000256" key="3">
    <source>
        <dbReference type="ARBA" id="ARBA00022692"/>
    </source>
</evidence>
<evidence type="ECO:0000256" key="6">
    <source>
        <dbReference type="SAM" id="Phobius"/>
    </source>
</evidence>
<feature type="transmembrane region" description="Helical" evidence="6">
    <location>
        <begin position="230"/>
        <end position="249"/>
    </location>
</feature>
<evidence type="ECO:0000256" key="1">
    <source>
        <dbReference type="ARBA" id="ARBA00004141"/>
    </source>
</evidence>
<evidence type="ECO:0000259" key="7">
    <source>
        <dbReference type="Pfam" id="PF01490"/>
    </source>
</evidence>
<keyword evidence="5 6" id="KW-0472">Membrane</keyword>
<comment type="similarity">
    <text evidence="2">Belongs to the amino acid/polyamine transporter 2 family.</text>
</comment>
<feature type="domain" description="Amino acid transporter transmembrane" evidence="7">
    <location>
        <begin position="47"/>
        <end position="297"/>
    </location>
</feature>
<accession>A0A9W4NLV2</accession>
<dbReference type="GO" id="GO:0015179">
    <property type="term" value="F:L-amino acid transmembrane transporter activity"/>
    <property type="evidence" value="ECO:0007669"/>
    <property type="project" value="TreeGrafter"/>
</dbReference>
<evidence type="ECO:0000256" key="2">
    <source>
        <dbReference type="ARBA" id="ARBA00008066"/>
    </source>
</evidence>
<dbReference type="Gene3D" id="1.20.1740.10">
    <property type="entry name" value="Amino acid/polyamine transporter I"/>
    <property type="match status" value="1"/>
</dbReference>
<feature type="transmembrane region" description="Helical" evidence="6">
    <location>
        <begin position="190"/>
        <end position="210"/>
    </location>
</feature>
<evidence type="ECO:0000313" key="8">
    <source>
        <dbReference type="EMBL" id="CAG8391942.1"/>
    </source>
</evidence>
<feature type="transmembrane region" description="Helical" evidence="6">
    <location>
        <begin position="130"/>
        <end position="150"/>
    </location>
</feature>
<dbReference type="OrthoDB" id="67027at2759"/>
<feature type="transmembrane region" description="Helical" evidence="6">
    <location>
        <begin position="162"/>
        <end position="178"/>
    </location>
</feature>
<sequence>MTSAVKPSPLALNPAGSMEKLEIVKDDGPKVEDPFGDENQTGVKYKTMAWWQAGMIMIAETISLGILSLPKALATLGLVPGIFTIIAIGIISTYTGYTIGQFKCRHLQVHSMADAGDILMGRFGRATLDAAQIVFFMLVMGSHILTFSIMMNVLTEHSSCTIVFSALGLLVSLILTLPRQLERLSHLSTVSFISIIGAVMTGMIGIALANKEPSNVPAFSPRVEVHEACLAIANNVFAYAGHVAFFTLFSELKELEDFPKALALLQLSEMILYIVAAIVIYAYVGPSVNSPALNSAGTLFRQVSYAIAIPTVRSSIRCVVLI</sequence>
<name>A0A9W4NLV2_9EURO</name>
<protein>
    <recommendedName>
        <fullName evidence="7">Amino acid transporter transmembrane domain-containing protein</fullName>
    </recommendedName>
</protein>
<reference evidence="8" key="1">
    <citation type="submission" date="2021-07" db="EMBL/GenBank/DDBJ databases">
        <authorList>
            <person name="Branca A.L. A."/>
        </authorList>
    </citation>
    <scope>NUCLEOTIDE SEQUENCE</scope>
</reference>